<protein>
    <submittedName>
        <fullName evidence="2">Uncharacterized protein</fullName>
    </submittedName>
</protein>
<feature type="region of interest" description="Disordered" evidence="1">
    <location>
        <begin position="1"/>
        <end position="30"/>
    </location>
</feature>
<comment type="caution">
    <text evidence="2">The sequence shown here is derived from an EMBL/GenBank/DDBJ whole genome shotgun (WGS) entry which is preliminary data.</text>
</comment>
<name>A0A8H7A6C3_9EURO</name>
<accession>A0A8H7A6C3</accession>
<feature type="compositionally biased region" description="Pro residues" evidence="1">
    <location>
        <begin position="1"/>
        <end position="11"/>
    </location>
</feature>
<dbReference type="OrthoDB" id="5373857at2759"/>
<feature type="compositionally biased region" description="Basic and acidic residues" evidence="1">
    <location>
        <begin position="88"/>
        <end position="133"/>
    </location>
</feature>
<reference evidence="2" key="1">
    <citation type="submission" date="2020-02" db="EMBL/GenBank/DDBJ databases">
        <authorList>
            <person name="Palmer J.M."/>
        </authorList>
    </citation>
    <scope>NUCLEOTIDE SEQUENCE</scope>
    <source>
        <strain evidence="2">EPUS1.4</strain>
        <tissue evidence="2">Thallus</tissue>
    </source>
</reference>
<evidence type="ECO:0000313" key="2">
    <source>
        <dbReference type="EMBL" id="KAF7502943.1"/>
    </source>
</evidence>
<gene>
    <name evidence="2" type="ORF">GJ744_004789</name>
</gene>
<evidence type="ECO:0000313" key="3">
    <source>
        <dbReference type="Proteomes" id="UP000606974"/>
    </source>
</evidence>
<dbReference type="EMBL" id="JAACFV010000207">
    <property type="protein sequence ID" value="KAF7502943.1"/>
    <property type="molecule type" value="Genomic_DNA"/>
</dbReference>
<organism evidence="2 3">
    <name type="scientific">Endocarpon pusillum</name>
    <dbReference type="NCBI Taxonomy" id="364733"/>
    <lineage>
        <taxon>Eukaryota</taxon>
        <taxon>Fungi</taxon>
        <taxon>Dikarya</taxon>
        <taxon>Ascomycota</taxon>
        <taxon>Pezizomycotina</taxon>
        <taxon>Eurotiomycetes</taxon>
        <taxon>Chaetothyriomycetidae</taxon>
        <taxon>Verrucariales</taxon>
        <taxon>Verrucariaceae</taxon>
        <taxon>Endocarpon</taxon>
    </lineage>
</organism>
<dbReference type="AlphaFoldDB" id="A0A8H7A6C3"/>
<feature type="region of interest" description="Disordered" evidence="1">
    <location>
        <begin position="48"/>
        <end position="171"/>
    </location>
</feature>
<proteinExistence type="predicted"/>
<keyword evidence="3" id="KW-1185">Reference proteome</keyword>
<dbReference type="Proteomes" id="UP000606974">
    <property type="component" value="Unassembled WGS sequence"/>
</dbReference>
<sequence>MSAGPSPPNPGQPKRTPNGPPPPSVLRRATPGLLASGAALTLAWVYFSASPNPAPNPLHTPGVSNIEKAYRGAGATGTHTPAYGGTEQGERNSEAFRGDAEGTQKKDGPPEAKSAGKREFKVSGPNDSKDGPRGEASGSNDIGEVQRQPGSQAMGVGKLWNRAKYGNEDQK</sequence>
<evidence type="ECO:0000256" key="1">
    <source>
        <dbReference type="SAM" id="MobiDB-lite"/>
    </source>
</evidence>